<protein>
    <submittedName>
        <fullName evidence="2">DUF58 domain-containing protein</fullName>
    </submittedName>
</protein>
<dbReference type="PANTHER" id="PTHR34351:SF2">
    <property type="entry name" value="DUF58 DOMAIN-CONTAINING PROTEIN"/>
    <property type="match status" value="1"/>
</dbReference>
<dbReference type="RefSeq" id="WP_368652557.1">
    <property type="nucleotide sequence ID" value="NZ_CP162599.1"/>
</dbReference>
<sequence>MMWRKDVHFHNQRSMDFLLLIILALAILGLIMKQPFIYLLTGLIGAYFLITILYDRYVGNRLELRNERMTIKLFPEEEGHIVFEFQNKSFIPMINGEFRFRSNRNIRFTKHPSPADKYWRIIDVPLSITGRKKIKLALPFIAEDRGIAKISNINYSFPHLLQFQNMRIDYNAPYLLEIVVFPKLLPVQRLEIAFQNQGGSQRVPFSPMEDLLVPLGTREYSYSDPFHRINWKATAKTQKMQTNVYERVIDMSFLFIVNIGAFYGMRHESATDYEDYLSYAAFLTKYAAEKEFPYELYINSRRPGKTPYMHLPEGEGKNHYAHALEMLARIPHEAMVVPFEHMLYRIGQQLHTSKTIILIGELTSEAKEIVDNWEKHHRVLQLEIQNNQAVLTPRKRGRINAK</sequence>
<evidence type="ECO:0000313" key="2">
    <source>
        <dbReference type="EMBL" id="XDK31833.1"/>
    </source>
</evidence>
<accession>A0AB39HKZ8</accession>
<keyword evidence="1" id="KW-0472">Membrane</keyword>
<keyword evidence="1" id="KW-0812">Transmembrane</keyword>
<reference evidence="2" key="1">
    <citation type="submission" date="2024-07" db="EMBL/GenBank/DDBJ databases">
        <title>Halotolerant mesophilic bacterium Ornithinibacillus sp. 4-3, sp. nov., isolated from soil.</title>
        <authorList>
            <person name="Sidarenka A.V."/>
            <person name="Guliayeva D.E."/>
            <person name="Leanovich S.I."/>
            <person name="Hileuskaya K.S."/>
            <person name="Akhremchuk A.E."/>
            <person name="Sikolenko M.A."/>
            <person name="Valentovich L.N."/>
        </authorList>
    </citation>
    <scope>NUCLEOTIDE SEQUENCE</scope>
    <source>
        <strain evidence="2">4-3</strain>
    </source>
</reference>
<dbReference type="EMBL" id="CP162599">
    <property type="protein sequence ID" value="XDK31833.1"/>
    <property type="molecule type" value="Genomic_DNA"/>
</dbReference>
<proteinExistence type="predicted"/>
<gene>
    <name evidence="2" type="ORF">AB4Y30_12450</name>
</gene>
<evidence type="ECO:0000256" key="1">
    <source>
        <dbReference type="SAM" id="Phobius"/>
    </source>
</evidence>
<organism evidence="2">
    <name type="scientific">Ornithinibacillus sp. 4-3</name>
    <dbReference type="NCBI Taxonomy" id="3231488"/>
    <lineage>
        <taxon>Bacteria</taxon>
        <taxon>Bacillati</taxon>
        <taxon>Bacillota</taxon>
        <taxon>Bacilli</taxon>
        <taxon>Bacillales</taxon>
        <taxon>Bacillaceae</taxon>
        <taxon>Ornithinibacillus</taxon>
    </lineage>
</organism>
<dbReference type="PANTHER" id="PTHR34351">
    <property type="entry name" value="SLR1927 PROTEIN-RELATED"/>
    <property type="match status" value="1"/>
</dbReference>
<keyword evidence="1" id="KW-1133">Transmembrane helix</keyword>
<dbReference type="AlphaFoldDB" id="A0AB39HKZ8"/>
<name>A0AB39HKZ8_9BACI</name>
<feature type="transmembrane region" description="Helical" evidence="1">
    <location>
        <begin position="43"/>
        <end position="59"/>
    </location>
</feature>